<dbReference type="SUPFAM" id="SSF56219">
    <property type="entry name" value="DNase I-like"/>
    <property type="match status" value="1"/>
</dbReference>
<feature type="domain" description="Inositol polyphosphate-related phosphatase" evidence="1">
    <location>
        <begin position="6"/>
        <end position="301"/>
    </location>
</feature>
<dbReference type="GO" id="GO:0098793">
    <property type="term" value="C:presynapse"/>
    <property type="evidence" value="ECO:0007669"/>
    <property type="project" value="GOC"/>
</dbReference>
<dbReference type="GO" id="GO:0048488">
    <property type="term" value="P:synaptic vesicle endocytosis"/>
    <property type="evidence" value="ECO:0007669"/>
    <property type="project" value="TreeGrafter"/>
</dbReference>
<dbReference type="SMART" id="SM00128">
    <property type="entry name" value="IPPc"/>
    <property type="match status" value="1"/>
</dbReference>
<evidence type="ECO:0000259" key="1">
    <source>
        <dbReference type="SMART" id="SM00128"/>
    </source>
</evidence>
<dbReference type="InterPro" id="IPR036691">
    <property type="entry name" value="Endo/exonu/phosph_ase_sf"/>
</dbReference>
<dbReference type="InterPro" id="IPR000300">
    <property type="entry name" value="IPPc"/>
</dbReference>
<dbReference type="PANTHER" id="PTHR11200">
    <property type="entry name" value="INOSITOL 5-PHOSPHATASE"/>
    <property type="match status" value="1"/>
</dbReference>
<dbReference type="WBParaSite" id="SSTP_0000692300.1">
    <property type="protein sequence ID" value="SSTP_0000692300.1"/>
    <property type="gene ID" value="SSTP_0000692300"/>
</dbReference>
<dbReference type="WBParaSite" id="TCONS_00010071.p1">
    <property type="protein sequence ID" value="TCONS_00010071.p1"/>
    <property type="gene ID" value="XLOC_007768"/>
</dbReference>
<dbReference type="GO" id="GO:0046856">
    <property type="term" value="P:phosphatidylinositol dephosphorylation"/>
    <property type="evidence" value="ECO:0007669"/>
    <property type="project" value="InterPro"/>
</dbReference>
<dbReference type="InterPro" id="IPR046985">
    <property type="entry name" value="IP5"/>
</dbReference>
<evidence type="ECO:0000313" key="4">
    <source>
        <dbReference type="WBParaSite" id="TCONS_00010071.p1"/>
    </source>
</evidence>
<proteinExistence type="predicted"/>
<dbReference type="Proteomes" id="UP000035681">
    <property type="component" value="Unplaced"/>
</dbReference>
<organism evidence="3">
    <name type="scientific">Strongyloides stercoralis</name>
    <name type="common">Threadworm</name>
    <dbReference type="NCBI Taxonomy" id="6248"/>
    <lineage>
        <taxon>Eukaryota</taxon>
        <taxon>Metazoa</taxon>
        <taxon>Ecdysozoa</taxon>
        <taxon>Nematoda</taxon>
        <taxon>Chromadorea</taxon>
        <taxon>Rhabditida</taxon>
        <taxon>Tylenchina</taxon>
        <taxon>Panagrolaimomorpha</taxon>
        <taxon>Strongyloidoidea</taxon>
        <taxon>Strongyloididae</taxon>
        <taxon>Strongyloides</taxon>
    </lineage>
</organism>
<reference evidence="3" key="1">
    <citation type="submission" date="2015-08" db="UniProtKB">
        <authorList>
            <consortium name="WormBaseParasite"/>
        </authorList>
    </citation>
    <scope>IDENTIFICATION</scope>
</reference>
<keyword evidence="2" id="KW-1185">Reference proteome</keyword>
<sequence length="413" mass="48144">MSEVVTSCRICCFTYNVNFKLASKSNVEALLGKFKNQLQEAHFVVFGFQEISLSEFSGAIPIDETWPYLITQSLKNINFILIHSTYLSINRIVVFTKLNILPLVEKVETRFHRFGLMRLSGHKGTLSIKVTLNNDERLIFLSSHFIHDAKEYQTRINQYKESIKCTFNDLREKNVSIFWMGDFNWRLHSTDQHTTSRELDKLRETEINSFVEDNCQLKRAQKEGSAFESFEEPSIFFMPTYKLKIGTNIYDNTRVSSWCDRILYKGDNIENLLYTSNTSINISDHLPVFGVFVKKFSIPLNVSDDYSNDFPVQFQKRYLWYANTPLIVNFFFKNDFWNQYGSNFDWIGVFPSTIYIDNPLCWVYLATCMTSVSDPKIMVAELPSVTKGRYKLVYFSSKLKCIKGIAEFEANIL</sequence>
<evidence type="ECO:0000313" key="3">
    <source>
        <dbReference type="WBParaSite" id="SSTP_0000692300.1"/>
    </source>
</evidence>
<dbReference type="PANTHER" id="PTHR11200:SF295">
    <property type="entry name" value="INOSITOL POLYPHOSPHATE 5-PHOSPHATASE"/>
    <property type="match status" value="1"/>
</dbReference>
<accession>A0A0K0EBQ2</accession>
<evidence type="ECO:0000313" key="2">
    <source>
        <dbReference type="Proteomes" id="UP000035681"/>
    </source>
</evidence>
<dbReference type="Pfam" id="PF22669">
    <property type="entry name" value="Exo_endo_phos2"/>
    <property type="match status" value="1"/>
</dbReference>
<dbReference type="Gene3D" id="3.60.10.10">
    <property type="entry name" value="Endonuclease/exonuclease/phosphatase"/>
    <property type="match status" value="1"/>
</dbReference>
<dbReference type="GO" id="GO:0004439">
    <property type="term" value="F:phosphatidylinositol-4,5-bisphosphate 5-phosphatase activity"/>
    <property type="evidence" value="ECO:0007669"/>
    <property type="project" value="TreeGrafter"/>
</dbReference>
<name>A0A0K0EBQ2_STRER</name>
<dbReference type="STRING" id="6248.A0A0K0EBQ2"/>
<protein>
    <submittedName>
        <fullName evidence="3 4">IPPc domain-containing protein</fullName>
    </submittedName>
</protein>
<dbReference type="AlphaFoldDB" id="A0A0K0EBQ2"/>